<dbReference type="SUPFAM" id="SSF51197">
    <property type="entry name" value="Clavaminate synthase-like"/>
    <property type="match status" value="1"/>
</dbReference>
<feature type="compositionally biased region" description="Basic residues" evidence="5">
    <location>
        <begin position="247"/>
        <end position="274"/>
    </location>
</feature>
<dbReference type="SMART" id="SM00542">
    <property type="entry name" value="FYRC"/>
    <property type="match status" value="1"/>
</dbReference>
<reference evidence="8 9" key="1">
    <citation type="submission" date="2021-07" db="EMBL/GenBank/DDBJ databases">
        <title>The Aristolochia fimbriata genome: insights into angiosperm evolution, floral development and chemical biosynthesis.</title>
        <authorList>
            <person name="Jiao Y."/>
        </authorList>
    </citation>
    <scope>NUCLEOTIDE SEQUENCE [LARGE SCALE GENOMIC DNA]</scope>
    <source>
        <strain evidence="8">IBCAS-2021</strain>
        <tissue evidence="8">Leaf</tissue>
    </source>
</reference>
<keyword evidence="2" id="KW-0560">Oxidoreductase</keyword>
<dbReference type="Pfam" id="PF02375">
    <property type="entry name" value="JmjN"/>
    <property type="match status" value="1"/>
</dbReference>
<dbReference type="GO" id="GO:0000785">
    <property type="term" value="C:chromatin"/>
    <property type="evidence" value="ECO:0007669"/>
    <property type="project" value="TreeGrafter"/>
</dbReference>
<dbReference type="SMART" id="SM00558">
    <property type="entry name" value="JmjC"/>
    <property type="match status" value="1"/>
</dbReference>
<dbReference type="PROSITE" id="PS51543">
    <property type="entry name" value="FYRC"/>
    <property type="match status" value="1"/>
</dbReference>
<dbReference type="PANTHER" id="PTHR10694:SF105">
    <property type="entry name" value="LYSINE-SPECIFIC DEMETHYLASE JMJ14"/>
    <property type="match status" value="1"/>
</dbReference>
<dbReference type="PROSITE" id="PS51183">
    <property type="entry name" value="JMJN"/>
    <property type="match status" value="1"/>
</dbReference>
<gene>
    <name evidence="8" type="ORF">H6P81_019801</name>
</gene>
<proteinExistence type="predicted"/>
<evidence type="ECO:0000256" key="4">
    <source>
        <dbReference type="ARBA" id="ARBA00023242"/>
    </source>
</evidence>
<dbReference type="PROSITE" id="PS51184">
    <property type="entry name" value="JMJC"/>
    <property type="match status" value="1"/>
</dbReference>
<dbReference type="Pfam" id="PF05965">
    <property type="entry name" value="FYRC"/>
    <property type="match status" value="1"/>
</dbReference>
<dbReference type="SMART" id="SM00541">
    <property type="entry name" value="FYRN"/>
    <property type="match status" value="1"/>
</dbReference>
<dbReference type="Gene3D" id="2.60.120.650">
    <property type="entry name" value="Cupin"/>
    <property type="match status" value="1"/>
</dbReference>
<dbReference type="GO" id="GO:0034647">
    <property type="term" value="F:histone H3K4me/H3K4me2/H3K4me3 demethylase activity"/>
    <property type="evidence" value="ECO:0007669"/>
    <property type="project" value="TreeGrafter"/>
</dbReference>
<dbReference type="Pfam" id="PF02928">
    <property type="entry name" value="zf-C5HC2"/>
    <property type="match status" value="1"/>
</dbReference>
<dbReference type="GO" id="GO:0005634">
    <property type="term" value="C:nucleus"/>
    <property type="evidence" value="ECO:0007669"/>
    <property type="project" value="UniProtKB-SubCell"/>
</dbReference>
<feature type="domain" description="JmjN" evidence="6">
    <location>
        <begin position="177"/>
        <end position="218"/>
    </location>
</feature>
<protein>
    <submittedName>
        <fullName evidence="8">Uncharacterized protein</fullName>
    </submittedName>
</protein>
<dbReference type="Pfam" id="PF02373">
    <property type="entry name" value="JmjC"/>
    <property type="match status" value="1"/>
</dbReference>
<dbReference type="InterPro" id="IPR003888">
    <property type="entry name" value="FYrich_N"/>
</dbReference>
<feature type="domain" description="JmjC" evidence="7">
    <location>
        <begin position="388"/>
        <end position="554"/>
    </location>
</feature>
<comment type="caution">
    <text evidence="8">The sequence shown here is derived from an EMBL/GenBank/DDBJ whole genome shotgun (WGS) entry which is preliminary data.</text>
</comment>
<feature type="region of interest" description="Disordered" evidence="5">
    <location>
        <begin position="93"/>
        <end position="112"/>
    </location>
</feature>
<name>A0AAV7DVR3_ARIFI</name>
<dbReference type="InterPro" id="IPR003889">
    <property type="entry name" value="FYrich_C"/>
</dbReference>
<evidence type="ECO:0000259" key="6">
    <source>
        <dbReference type="PROSITE" id="PS51183"/>
    </source>
</evidence>
<evidence type="ECO:0000256" key="3">
    <source>
        <dbReference type="ARBA" id="ARBA00023004"/>
    </source>
</evidence>
<evidence type="ECO:0000313" key="9">
    <source>
        <dbReference type="Proteomes" id="UP000825729"/>
    </source>
</evidence>
<dbReference type="SMART" id="SM00545">
    <property type="entry name" value="JmjN"/>
    <property type="match status" value="1"/>
</dbReference>
<feature type="compositionally biased region" description="Polar residues" evidence="5">
    <location>
        <begin position="101"/>
        <end position="112"/>
    </location>
</feature>
<dbReference type="Proteomes" id="UP000825729">
    <property type="component" value="Unassembled WGS sequence"/>
</dbReference>
<dbReference type="InterPro" id="IPR004198">
    <property type="entry name" value="Znf_C5HC2"/>
</dbReference>
<evidence type="ECO:0000256" key="5">
    <source>
        <dbReference type="SAM" id="MobiDB-lite"/>
    </source>
</evidence>
<keyword evidence="4" id="KW-0539">Nucleus</keyword>
<dbReference type="AlphaFoldDB" id="A0AAV7DVR3"/>
<dbReference type="PROSITE" id="PS51542">
    <property type="entry name" value="FYRN"/>
    <property type="match status" value="1"/>
</dbReference>
<feature type="region of interest" description="Disordered" evidence="5">
    <location>
        <begin position="243"/>
        <end position="285"/>
    </location>
</feature>
<evidence type="ECO:0000259" key="7">
    <source>
        <dbReference type="PROSITE" id="PS51184"/>
    </source>
</evidence>
<feature type="compositionally biased region" description="Low complexity" evidence="5">
    <location>
        <begin position="275"/>
        <end position="285"/>
    </location>
</feature>
<dbReference type="Pfam" id="PF05964">
    <property type="entry name" value="FYRN"/>
    <property type="match status" value="1"/>
</dbReference>
<dbReference type="PANTHER" id="PTHR10694">
    <property type="entry name" value="LYSINE-SPECIFIC DEMETHYLASE"/>
    <property type="match status" value="1"/>
</dbReference>
<dbReference type="InterPro" id="IPR003349">
    <property type="entry name" value="JmjN"/>
</dbReference>
<dbReference type="EMBL" id="JAINDJ010000008">
    <property type="protein sequence ID" value="KAG9439636.1"/>
    <property type="molecule type" value="Genomic_DNA"/>
</dbReference>
<dbReference type="GO" id="GO:0010468">
    <property type="term" value="P:regulation of gene expression"/>
    <property type="evidence" value="ECO:0007669"/>
    <property type="project" value="TreeGrafter"/>
</dbReference>
<comment type="subcellular location">
    <subcellularLocation>
        <location evidence="1">Nucleus</location>
    </subcellularLocation>
</comment>
<keyword evidence="9" id="KW-1185">Reference proteome</keyword>
<dbReference type="Gene3D" id="3.30.160.360">
    <property type="match status" value="1"/>
</dbReference>
<dbReference type="InterPro" id="IPR003347">
    <property type="entry name" value="JmjC_dom"/>
</dbReference>
<organism evidence="8 9">
    <name type="scientific">Aristolochia fimbriata</name>
    <name type="common">White veined hardy Dutchman's pipe vine</name>
    <dbReference type="NCBI Taxonomy" id="158543"/>
    <lineage>
        <taxon>Eukaryota</taxon>
        <taxon>Viridiplantae</taxon>
        <taxon>Streptophyta</taxon>
        <taxon>Embryophyta</taxon>
        <taxon>Tracheophyta</taxon>
        <taxon>Spermatophyta</taxon>
        <taxon>Magnoliopsida</taxon>
        <taxon>Magnoliidae</taxon>
        <taxon>Piperales</taxon>
        <taxon>Aristolochiaceae</taxon>
        <taxon>Aristolochia</taxon>
    </lineage>
</organism>
<evidence type="ECO:0000256" key="2">
    <source>
        <dbReference type="ARBA" id="ARBA00023002"/>
    </source>
</evidence>
<evidence type="ECO:0000256" key="1">
    <source>
        <dbReference type="ARBA" id="ARBA00004123"/>
    </source>
</evidence>
<sequence>MKGHTDVNYGENDVNCKYTVLAGQKSTAGNLSIGFELLCCFAVFKGVLMETESSTKAIRNETLGSVSCSSNILSDSTAKLEMPINYMEVAPGDAMEETSSKHQSSVNTSSSGTQVRKVKRCVRPRNCVNYGLFDIESDGESDHEQFTKDRSFKKSQCPKVLTRWNPEEACRPTIEEAPVFYPNEEEFKDTLSYIQSIRPKAEQYGICRIVPPPSWKPQCLLKERTIWERAKFGTRVQQVDMLQNRGPMRKKSSRHQRKRKRRRRTRFGMVRRRNSSSVSEASESVTSDTDEKFGFHSGSEFTLEAFQKYADDFKEQYFGIKEAIEKFTDGQPSMSWKPTVEEIEGEYWRIVEKPVEEIEVLYGADLETGVFGSGFPKSTKLTDGNEDQYVRAGWNLNNFPRLPGSVLCFEREDISGVLVPWLYVGMCFSSFCWHVEDHHLYSLNYHHFGEPKLWYGVPGTGACLLEKAMRKHLPHLFEEQPDLLHELVTQLSPSVLKTEGVPVYRAVQQSGEFVLTFPRAYHSGFNCGFNCAEAVNVAPVDWLPHGQCAVELYSDQCRKTSISHDKLLLGAAEEAVRALSDHLICGKNNSDNLRWKDVSGKNGLLTEAIKTRVQMEETRRKSIPASSRTRKMDTAFDSTCERECFLCFYDLHLSAAGCGCSSDRFACLKHSKSLCSCEPHHRFFLFRYEMEELNILVKALECEISAVQKWTSGRVGCITDSEKAMSDDLYTSKAESDCCLTSSRPQIDINSGLNREKEKCGDHQIVETGYQTVCRGIMEDIPRIDEPTNVEHQDDDEVIMSKSNFFNPLLHHQKKEKNSESSEVGITTVKTEMNCKDVTPAANASLLVKKHGSFDLNLDLQKGSTEQRSESTQSVKQEVVEVVSVVSREVISTQLTTTEMEYEPSIRHDNLPTSNLDVDPSAPLDRCSGFMSPNIRDSDGASCSTDSGIPSTSSCKKLFGVEIDSFRPVYNCPNMDKSIYSFSVQLLNPGTIMPGRKWCTGKAIFPKGYRSRVRFISVLDPTQVCSYISEVLDAGLLGPLFKISMEENPNEVFVNDSATRCWEMVLERLNQELTRQVALGKQRSPLLKPPPNLDGLEMFGFLSPPIIQAIEALDTDHKRSEYWVGKLDQQQRFEQSNGLNSDQVLDTMSIGSTSATKPCIFSPSNPSRGIQKVFGVDFMEQGPGHLNVEPALYVEEVQSVLGRLFKKATADELTMMHQVLCSGSWSTNWRLAFSVLLEEINKNVNKK</sequence>
<keyword evidence="3" id="KW-0408">Iron</keyword>
<evidence type="ECO:0000313" key="8">
    <source>
        <dbReference type="EMBL" id="KAG9439636.1"/>
    </source>
</evidence>
<accession>A0AAV7DVR3</accession>